<keyword evidence="1" id="KW-0732">Signal</keyword>
<evidence type="ECO:0000256" key="1">
    <source>
        <dbReference type="SAM" id="SignalP"/>
    </source>
</evidence>
<name>A0A7Z0MMY1_9GAMM</name>
<evidence type="ECO:0000313" key="3">
    <source>
        <dbReference type="Proteomes" id="UP000537890"/>
    </source>
</evidence>
<gene>
    <name evidence="2" type="ORF">H0A75_02355</name>
</gene>
<feature type="signal peptide" evidence="1">
    <location>
        <begin position="1"/>
        <end position="24"/>
    </location>
</feature>
<comment type="caution">
    <text evidence="2">The sequence shown here is derived from an EMBL/GenBank/DDBJ whole genome shotgun (WGS) entry which is preliminary data.</text>
</comment>
<protein>
    <submittedName>
        <fullName evidence="2">Uncharacterized protein</fullName>
    </submittedName>
</protein>
<dbReference type="EMBL" id="JACCHS010000025">
    <property type="protein sequence ID" value="NYT46665.1"/>
    <property type="molecule type" value="Genomic_DNA"/>
</dbReference>
<sequence length="99" mass="11160">MSKSLPLSSIFFLLLTLAWLNSYAEDDDDKPHSNKHADFSVYIDSASQLSSGMKIQALHTSQFNPEIETFAVSVDLAPLINIRKDYFLAKSQQQQHISN</sequence>
<dbReference type="AlphaFoldDB" id="A0A7Z0MMY1"/>
<dbReference type="Proteomes" id="UP000537890">
    <property type="component" value="Unassembled WGS sequence"/>
</dbReference>
<proteinExistence type="predicted"/>
<organism evidence="2 3">
    <name type="scientific">Candidatus Methanofishera endochildressiae</name>
    <dbReference type="NCBI Taxonomy" id="2738884"/>
    <lineage>
        <taxon>Bacteria</taxon>
        <taxon>Pseudomonadati</taxon>
        <taxon>Pseudomonadota</taxon>
        <taxon>Gammaproteobacteria</taxon>
        <taxon>Candidatus Methanofishera</taxon>
    </lineage>
</organism>
<accession>A0A7Z0MMY1</accession>
<feature type="chain" id="PRO_5030930877" evidence="1">
    <location>
        <begin position="25"/>
        <end position="99"/>
    </location>
</feature>
<reference evidence="2 3" key="1">
    <citation type="submission" date="2020-05" db="EMBL/GenBank/DDBJ databases">
        <title>Horizontal transmission and recombination maintain forever young bacterial symbiont genomes.</title>
        <authorList>
            <person name="Russell S.L."/>
            <person name="Pepper-Tunick E."/>
            <person name="Svedberg J."/>
            <person name="Byrne A."/>
            <person name="Ruelas Castillo J."/>
            <person name="Vollmers C."/>
            <person name="Beinart R.A."/>
            <person name="Corbett-Detig R."/>
        </authorList>
    </citation>
    <scope>NUCLEOTIDE SEQUENCE [LARGE SCALE GENOMIC DNA]</scope>
    <source>
        <strain evidence="2">4727-3</strain>
    </source>
</reference>
<evidence type="ECO:0000313" key="2">
    <source>
        <dbReference type="EMBL" id="NYT46665.1"/>
    </source>
</evidence>